<sequence>MNTLIPQSSALGLAFGLSLNLPKQQIQAFCQRWQIQELYVFGSILRNDFREDSDVDFVYRLEPIASWSFGNLLDAEKELSAIVGREVDLVSQRSIDRDRNWLRKQNILNSMRLIYVAK</sequence>
<dbReference type="RefSeq" id="WP_190350933.1">
    <property type="nucleotide sequence ID" value="NZ_JACJPY010000028.1"/>
</dbReference>
<organism evidence="11 12">
    <name type="scientific">Pseudanabaena cinerea FACHB-1277</name>
    <dbReference type="NCBI Taxonomy" id="2949581"/>
    <lineage>
        <taxon>Bacteria</taxon>
        <taxon>Bacillati</taxon>
        <taxon>Cyanobacteriota</taxon>
        <taxon>Cyanophyceae</taxon>
        <taxon>Pseudanabaenales</taxon>
        <taxon>Pseudanabaenaceae</taxon>
        <taxon>Pseudanabaena</taxon>
        <taxon>Pseudanabaena cinerea</taxon>
    </lineage>
</organism>
<comment type="cofactor">
    <cofactor evidence="1">
        <name>Mg(2+)</name>
        <dbReference type="ChEBI" id="CHEBI:18420"/>
    </cofactor>
</comment>
<dbReference type="Pfam" id="PF01909">
    <property type="entry name" value="NTP_transf_2"/>
    <property type="match status" value="1"/>
</dbReference>
<evidence type="ECO:0000259" key="10">
    <source>
        <dbReference type="Pfam" id="PF01909"/>
    </source>
</evidence>
<evidence type="ECO:0000313" key="12">
    <source>
        <dbReference type="Proteomes" id="UP000631421"/>
    </source>
</evidence>
<name>A0A926USZ7_9CYAN</name>
<reference evidence="11" key="1">
    <citation type="journal article" date="2015" name="ISME J.">
        <title>Draft Genome Sequence of Streptomyces incarnatus NRRL8089, which Produces the Nucleoside Antibiotic Sinefungin.</title>
        <authorList>
            <person name="Oshima K."/>
            <person name="Hattori M."/>
            <person name="Shimizu H."/>
            <person name="Fukuda K."/>
            <person name="Nemoto M."/>
            <person name="Inagaki K."/>
            <person name="Tamura T."/>
        </authorList>
    </citation>
    <scope>NUCLEOTIDE SEQUENCE</scope>
    <source>
        <strain evidence="11">FACHB-1277</strain>
    </source>
</reference>
<evidence type="ECO:0000256" key="2">
    <source>
        <dbReference type="ARBA" id="ARBA00022649"/>
    </source>
</evidence>
<protein>
    <submittedName>
        <fullName evidence="11">Nucleotidyltransferase domain-containing protein</fullName>
    </submittedName>
</protein>
<evidence type="ECO:0000256" key="8">
    <source>
        <dbReference type="ARBA" id="ARBA00022842"/>
    </source>
</evidence>
<dbReference type="InterPro" id="IPR052038">
    <property type="entry name" value="Type-VII_TA_antitoxin"/>
</dbReference>
<keyword evidence="3" id="KW-0808">Transferase</keyword>
<dbReference type="PANTHER" id="PTHR33571">
    <property type="entry name" value="SSL8005 PROTEIN"/>
    <property type="match status" value="1"/>
</dbReference>
<evidence type="ECO:0000256" key="6">
    <source>
        <dbReference type="ARBA" id="ARBA00022741"/>
    </source>
</evidence>
<evidence type="ECO:0000313" key="11">
    <source>
        <dbReference type="EMBL" id="MBD2150572.1"/>
    </source>
</evidence>
<evidence type="ECO:0000256" key="1">
    <source>
        <dbReference type="ARBA" id="ARBA00001946"/>
    </source>
</evidence>
<dbReference type="InterPro" id="IPR043519">
    <property type="entry name" value="NT_sf"/>
</dbReference>
<keyword evidence="6" id="KW-0547">Nucleotide-binding</keyword>
<evidence type="ECO:0000256" key="4">
    <source>
        <dbReference type="ARBA" id="ARBA00022695"/>
    </source>
</evidence>
<keyword evidence="8" id="KW-0460">Magnesium</keyword>
<comment type="similarity">
    <text evidence="9">Belongs to the MntA antitoxin family.</text>
</comment>
<dbReference type="AlphaFoldDB" id="A0A926USZ7"/>
<feature type="domain" description="Polymerase nucleotidyl transferase" evidence="10">
    <location>
        <begin position="23"/>
        <end position="113"/>
    </location>
</feature>
<evidence type="ECO:0000256" key="3">
    <source>
        <dbReference type="ARBA" id="ARBA00022679"/>
    </source>
</evidence>
<dbReference type="GO" id="GO:0005524">
    <property type="term" value="F:ATP binding"/>
    <property type="evidence" value="ECO:0007669"/>
    <property type="project" value="UniProtKB-KW"/>
</dbReference>
<proteinExistence type="inferred from homology"/>
<dbReference type="PANTHER" id="PTHR33571:SF12">
    <property type="entry name" value="BSL3053 PROTEIN"/>
    <property type="match status" value="1"/>
</dbReference>
<dbReference type="GO" id="GO:0046872">
    <property type="term" value="F:metal ion binding"/>
    <property type="evidence" value="ECO:0007669"/>
    <property type="project" value="UniProtKB-KW"/>
</dbReference>
<dbReference type="SUPFAM" id="SSF81301">
    <property type="entry name" value="Nucleotidyltransferase"/>
    <property type="match status" value="1"/>
</dbReference>
<keyword evidence="4" id="KW-0548">Nucleotidyltransferase</keyword>
<dbReference type="EMBL" id="JACJPY010000028">
    <property type="protein sequence ID" value="MBD2150572.1"/>
    <property type="molecule type" value="Genomic_DNA"/>
</dbReference>
<dbReference type="CDD" id="cd05403">
    <property type="entry name" value="NT_KNTase_like"/>
    <property type="match status" value="1"/>
</dbReference>
<keyword evidence="2" id="KW-1277">Toxin-antitoxin system</keyword>
<keyword evidence="7" id="KW-0067">ATP-binding</keyword>
<keyword evidence="5" id="KW-0479">Metal-binding</keyword>
<comment type="caution">
    <text evidence="11">The sequence shown here is derived from an EMBL/GenBank/DDBJ whole genome shotgun (WGS) entry which is preliminary data.</text>
</comment>
<evidence type="ECO:0000256" key="5">
    <source>
        <dbReference type="ARBA" id="ARBA00022723"/>
    </source>
</evidence>
<dbReference type="GO" id="GO:0016779">
    <property type="term" value="F:nucleotidyltransferase activity"/>
    <property type="evidence" value="ECO:0007669"/>
    <property type="project" value="UniProtKB-KW"/>
</dbReference>
<reference evidence="11" key="2">
    <citation type="submission" date="2020-08" db="EMBL/GenBank/DDBJ databases">
        <authorList>
            <person name="Chen M."/>
            <person name="Teng W."/>
            <person name="Zhao L."/>
            <person name="Hu C."/>
            <person name="Zhou Y."/>
            <person name="Han B."/>
            <person name="Song L."/>
            <person name="Shu W."/>
        </authorList>
    </citation>
    <scope>NUCLEOTIDE SEQUENCE</scope>
    <source>
        <strain evidence="11">FACHB-1277</strain>
    </source>
</reference>
<dbReference type="Gene3D" id="3.30.460.10">
    <property type="entry name" value="Beta Polymerase, domain 2"/>
    <property type="match status" value="1"/>
</dbReference>
<evidence type="ECO:0000256" key="9">
    <source>
        <dbReference type="ARBA" id="ARBA00038276"/>
    </source>
</evidence>
<gene>
    <name evidence="11" type="ORF">H6F44_10630</name>
</gene>
<keyword evidence="12" id="KW-1185">Reference proteome</keyword>
<dbReference type="Proteomes" id="UP000631421">
    <property type="component" value="Unassembled WGS sequence"/>
</dbReference>
<accession>A0A926USZ7</accession>
<evidence type="ECO:0000256" key="7">
    <source>
        <dbReference type="ARBA" id="ARBA00022840"/>
    </source>
</evidence>
<dbReference type="InterPro" id="IPR002934">
    <property type="entry name" value="Polymerase_NTP_transf_dom"/>
</dbReference>